<comment type="caution">
    <text evidence="10">The sequence shown here is derived from an EMBL/GenBank/DDBJ whole genome shotgun (WGS) entry which is preliminary data.</text>
</comment>
<feature type="region of interest" description="Disordered" evidence="9">
    <location>
        <begin position="1"/>
        <end position="31"/>
    </location>
</feature>
<evidence type="ECO:0000256" key="3">
    <source>
        <dbReference type="ARBA" id="ARBA00022980"/>
    </source>
</evidence>
<feature type="compositionally biased region" description="Basic residues" evidence="9">
    <location>
        <begin position="14"/>
        <end position="23"/>
    </location>
</feature>
<evidence type="ECO:0000256" key="4">
    <source>
        <dbReference type="ARBA" id="ARBA00023015"/>
    </source>
</evidence>
<dbReference type="EMBL" id="JAAAJB010000190">
    <property type="protein sequence ID" value="KAG0262343.1"/>
    <property type="molecule type" value="Genomic_DNA"/>
</dbReference>
<dbReference type="GO" id="GO:0000150">
    <property type="term" value="F:DNA strand exchange activity"/>
    <property type="evidence" value="ECO:0007669"/>
    <property type="project" value="InterPro"/>
</dbReference>
<evidence type="ECO:0000256" key="9">
    <source>
        <dbReference type="SAM" id="MobiDB-lite"/>
    </source>
</evidence>
<dbReference type="OrthoDB" id="434092at2759"/>
<comment type="similarity">
    <text evidence="2">Belongs to the mitochondrion-specific ribosomal protein mL67 family.</text>
</comment>
<dbReference type="PANTHER" id="PTHR28184:SF1">
    <property type="entry name" value="LARGE RIBOSOMAL SUBUNIT PROTEIN ML67"/>
    <property type="match status" value="1"/>
</dbReference>
<keyword evidence="4" id="KW-0805">Transcription regulation</keyword>
<evidence type="ECO:0000256" key="7">
    <source>
        <dbReference type="ARBA" id="ARBA00023274"/>
    </source>
</evidence>
<evidence type="ECO:0000256" key="6">
    <source>
        <dbReference type="ARBA" id="ARBA00023163"/>
    </source>
</evidence>
<dbReference type="GO" id="GO:0005840">
    <property type="term" value="C:ribosome"/>
    <property type="evidence" value="ECO:0007669"/>
    <property type="project" value="UniProtKB-KW"/>
</dbReference>
<feature type="compositionally biased region" description="Polar residues" evidence="9">
    <location>
        <begin position="1"/>
        <end position="13"/>
    </location>
</feature>
<evidence type="ECO:0000256" key="5">
    <source>
        <dbReference type="ARBA" id="ARBA00023128"/>
    </source>
</evidence>
<dbReference type="AlphaFoldDB" id="A0A9P6Q8M3"/>
<keyword evidence="7" id="KW-0687">Ribonucleoprotein</keyword>
<evidence type="ECO:0000256" key="2">
    <source>
        <dbReference type="ARBA" id="ARBA00010741"/>
    </source>
</evidence>
<dbReference type="InterPro" id="IPR024629">
    <property type="entry name" value="Ribosomal_mL67"/>
</dbReference>
<dbReference type="Pfam" id="PF12829">
    <property type="entry name" value="Mhr1"/>
    <property type="match status" value="1"/>
</dbReference>
<dbReference type="GO" id="GO:0003697">
    <property type="term" value="F:single-stranded DNA binding"/>
    <property type="evidence" value="ECO:0007669"/>
    <property type="project" value="InterPro"/>
</dbReference>
<dbReference type="GO" id="GO:0003735">
    <property type="term" value="F:structural constituent of ribosome"/>
    <property type="evidence" value="ECO:0007669"/>
    <property type="project" value="TreeGrafter"/>
</dbReference>
<dbReference type="GO" id="GO:0005739">
    <property type="term" value="C:mitochondrion"/>
    <property type="evidence" value="ECO:0007669"/>
    <property type="project" value="UniProtKB-SubCell"/>
</dbReference>
<proteinExistence type="inferred from homology"/>
<evidence type="ECO:0000313" key="10">
    <source>
        <dbReference type="EMBL" id="KAG0262343.1"/>
    </source>
</evidence>
<evidence type="ECO:0000313" key="11">
    <source>
        <dbReference type="Proteomes" id="UP000807716"/>
    </source>
</evidence>
<dbReference type="PANTHER" id="PTHR28184">
    <property type="entry name" value="MITOCHONDRIAL HOMOLOGOUS RECOMBINATION PROTEIN 1"/>
    <property type="match status" value="1"/>
</dbReference>
<accession>A0A9P6Q8M3</accession>
<sequence length="230" mass="25905">MSSAAAASNTIKNVTRRAPRKPVRNPPRVTPSKSVYLFRNIQTSQVLVSMTKRLERPHWIRALEGQGVAGLEAETARVPNQNLKQIADETRRPPRVRHDHWHPMAAVQGFKTHQEALSFHNSLRDHQLNMTEAKRDSAEHMAQPKRLRSPVEMNQINETLIKMADLLAKNETLAESQGKGVTILWERPHLLKQITENHGVSFLNAIQHGDLLVHRGRDIVDSPAPKPAAA</sequence>
<dbReference type="Proteomes" id="UP000807716">
    <property type="component" value="Unassembled WGS sequence"/>
</dbReference>
<dbReference type="GO" id="GO:1990904">
    <property type="term" value="C:ribonucleoprotein complex"/>
    <property type="evidence" value="ECO:0007669"/>
    <property type="project" value="UniProtKB-KW"/>
</dbReference>
<organism evidence="10 11">
    <name type="scientific">Actinomortierella ambigua</name>
    <dbReference type="NCBI Taxonomy" id="1343610"/>
    <lineage>
        <taxon>Eukaryota</taxon>
        <taxon>Fungi</taxon>
        <taxon>Fungi incertae sedis</taxon>
        <taxon>Mucoromycota</taxon>
        <taxon>Mortierellomycotina</taxon>
        <taxon>Mortierellomycetes</taxon>
        <taxon>Mortierellales</taxon>
        <taxon>Mortierellaceae</taxon>
        <taxon>Actinomortierella</taxon>
    </lineage>
</organism>
<evidence type="ECO:0000256" key="1">
    <source>
        <dbReference type="ARBA" id="ARBA00004173"/>
    </source>
</evidence>
<reference evidence="10" key="1">
    <citation type="journal article" date="2020" name="Fungal Divers.">
        <title>Resolving the Mortierellaceae phylogeny through synthesis of multi-gene phylogenetics and phylogenomics.</title>
        <authorList>
            <person name="Vandepol N."/>
            <person name="Liber J."/>
            <person name="Desiro A."/>
            <person name="Na H."/>
            <person name="Kennedy M."/>
            <person name="Barry K."/>
            <person name="Grigoriev I.V."/>
            <person name="Miller A.N."/>
            <person name="O'Donnell K."/>
            <person name="Stajich J.E."/>
            <person name="Bonito G."/>
        </authorList>
    </citation>
    <scope>NUCLEOTIDE SEQUENCE</scope>
    <source>
        <strain evidence="10">BC1065</strain>
    </source>
</reference>
<keyword evidence="11" id="KW-1185">Reference proteome</keyword>
<keyword evidence="6" id="KW-0804">Transcription</keyword>
<keyword evidence="5" id="KW-0496">Mitochondrion</keyword>
<gene>
    <name evidence="10" type="ORF">DFQ27_002414</name>
</gene>
<comment type="subcellular location">
    <subcellularLocation>
        <location evidence="1">Mitochondrion</location>
    </subcellularLocation>
</comment>
<name>A0A9P6Q8M3_9FUNG</name>
<evidence type="ECO:0000256" key="8">
    <source>
        <dbReference type="ARBA" id="ARBA00035185"/>
    </source>
</evidence>
<keyword evidence="3" id="KW-0689">Ribosomal protein</keyword>
<protein>
    <recommendedName>
        <fullName evidence="8">Large ribosomal subunit protein mL67</fullName>
    </recommendedName>
</protein>